<dbReference type="GO" id="GO:0004394">
    <property type="term" value="F:heparan sulfate 2-sulfotransferase activity"/>
    <property type="evidence" value="ECO:0007669"/>
    <property type="project" value="UniProtKB-ARBA"/>
</dbReference>
<reference evidence="13" key="1">
    <citation type="submission" date="2015-02" db="EMBL/GenBank/DDBJ databases">
        <title>Genome sequencing for Strongylocentrotus purpuratus.</title>
        <authorList>
            <person name="Murali S."/>
            <person name="Liu Y."/>
            <person name="Vee V."/>
            <person name="English A."/>
            <person name="Wang M."/>
            <person name="Skinner E."/>
            <person name="Han Y."/>
            <person name="Muzny D.M."/>
            <person name="Worley K.C."/>
            <person name="Gibbs R.A."/>
        </authorList>
    </citation>
    <scope>NUCLEOTIDE SEQUENCE</scope>
</reference>
<dbReference type="PANTHER" id="PTHR12129">
    <property type="entry name" value="HEPARAN SULFATE 2-O-SULFOTRANSFERASE"/>
    <property type="match status" value="1"/>
</dbReference>
<dbReference type="Gene3D" id="3.40.50.300">
    <property type="entry name" value="P-loop containing nucleotide triphosphate hydrolases"/>
    <property type="match status" value="1"/>
</dbReference>
<dbReference type="PANTHER" id="PTHR12129:SF15">
    <property type="entry name" value="URONYL 2-SULFOTRANSFERASE"/>
    <property type="match status" value="1"/>
</dbReference>
<keyword evidence="6 11" id="KW-1133">Transmembrane helix</keyword>
<protein>
    <submittedName>
        <fullName evidence="12">Uncharacterized protein</fullName>
    </submittedName>
</protein>
<dbReference type="GO" id="GO:0009101">
    <property type="term" value="P:glycoprotein biosynthetic process"/>
    <property type="evidence" value="ECO:0007669"/>
    <property type="project" value="UniProtKB-ARBA"/>
</dbReference>
<keyword evidence="4 11" id="KW-0812">Transmembrane</keyword>
<dbReference type="InterPro" id="IPR005331">
    <property type="entry name" value="Sulfotransferase"/>
</dbReference>
<dbReference type="GO" id="GO:0008146">
    <property type="term" value="F:sulfotransferase activity"/>
    <property type="evidence" value="ECO:0000318"/>
    <property type="project" value="GO_Central"/>
</dbReference>
<comment type="subcellular location">
    <subcellularLocation>
        <location evidence="1">Golgi apparatus membrane</location>
        <topology evidence="1">Single-pass type II membrane protein</topology>
    </subcellularLocation>
</comment>
<keyword evidence="5" id="KW-0735">Signal-anchor</keyword>
<dbReference type="InterPro" id="IPR007734">
    <property type="entry name" value="Heparan_SO4_2-O-STrfase"/>
</dbReference>
<evidence type="ECO:0000256" key="4">
    <source>
        <dbReference type="ARBA" id="ARBA00022692"/>
    </source>
</evidence>
<sequence>MRCMSRTRCSWLIVIIISSVALSWLYLTHSKQDVFPEIHNSVSREKCPCASGARMSTDDEPNLAYNKPNESQTLTVVKQCGSRYGKAVLKDDITVVYNRVPKCGSRALLQCVKSLVKKNQIRGPIPMVPPTFKAELALLTRTVEGVRSQRRAFLEGHVRFNHFQDERVHYINMIRDPLNRLVSSFYFNRHGDGLLSPRQLADVRNRTKPEVIDETFDECVSHERLSCTGPQVLSYVIGFFCGFHPRCRKATQWTLDEAKRNLDYYTAVGIVEEYNSSMRVLEFLFPSMFTGLVKRYTRLSRDTDFQVKAHAHRYVPPSPKVKAYMTKKLKLEYEFYEYAKSRFDMLLDELHLRDSDVR</sequence>
<reference evidence="12" key="2">
    <citation type="submission" date="2021-01" db="UniProtKB">
        <authorList>
            <consortium name="EnsemblMetazoa"/>
        </authorList>
    </citation>
    <scope>IDENTIFICATION</scope>
</reference>
<evidence type="ECO:0000256" key="10">
    <source>
        <dbReference type="ARBA" id="ARBA00023180"/>
    </source>
</evidence>
<keyword evidence="3" id="KW-0808">Transferase</keyword>
<dbReference type="Proteomes" id="UP000007110">
    <property type="component" value="Unassembled WGS sequence"/>
</dbReference>
<accession>A0A7M7PJ29</accession>
<evidence type="ECO:0000256" key="9">
    <source>
        <dbReference type="ARBA" id="ARBA00023157"/>
    </source>
</evidence>
<dbReference type="InParanoid" id="A0A7M7PJ29"/>
<dbReference type="InterPro" id="IPR027417">
    <property type="entry name" value="P-loop_NTPase"/>
</dbReference>
<dbReference type="AlphaFoldDB" id="A0A7M7PJ29"/>
<evidence type="ECO:0000256" key="2">
    <source>
        <dbReference type="ARBA" id="ARBA00010569"/>
    </source>
</evidence>
<dbReference type="GeneID" id="584399"/>
<feature type="transmembrane region" description="Helical" evidence="11">
    <location>
        <begin position="9"/>
        <end position="27"/>
    </location>
</feature>
<evidence type="ECO:0000256" key="3">
    <source>
        <dbReference type="ARBA" id="ARBA00022679"/>
    </source>
</evidence>
<evidence type="ECO:0000256" key="6">
    <source>
        <dbReference type="ARBA" id="ARBA00022989"/>
    </source>
</evidence>
<keyword evidence="13" id="KW-1185">Reference proteome</keyword>
<evidence type="ECO:0000256" key="5">
    <source>
        <dbReference type="ARBA" id="ARBA00022968"/>
    </source>
</evidence>
<evidence type="ECO:0000256" key="8">
    <source>
        <dbReference type="ARBA" id="ARBA00023136"/>
    </source>
</evidence>
<proteinExistence type="inferred from homology"/>
<evidence type="ECO:0000313" key="12">
    <source>
        <dbReference type="EnsemblMetazoa" id="XP_030851088"/>
    </source>
</evidence>
<evidence type="ECO:0000256" key="11">
    <source>
        <dbReference type="SAM" id="Phobius"/>
    </source>
</evidence>
<dbReference type="OMA" id="RNIYPAY"/>
<dbReference type="OrthoDB" id="10019582at2759"/>
<organism evidence="12 13">
    <name type="scientific">Strongylocentrotus purpuratus</name>
    <name type="common">Purple sea urchin</name>
    <dbReference type="NCBI Taxonomy" id="7668"/>
    <lineage>
        <taxon>Eukaryota</taxon>
        <taxon>Metazoa</taxon>
        <taxon>Echinodermata</taxon>
        <taxon>Eleutherozoa</taxon>
        <taxon>Echinozoa</taxon>
        <taxon>Echinoidea</taxon>
        <taxon>Euechinoidea</taxon>
        <taxon>Echinacea</taxon>
        <taxon>Camarodonta</taxon>
        <taxon>Echinidea</taxon>
        <taxon>Strongylocentrotidae</taxon>
        <taxon>Strongylocentrotus</taxon>
    </lineage>
</organism>
<keyword evidence="8 11" id="KW-0472">Membrane</keyword>
<evidence type="ECO:0000256" key="7">
    <source>
        <dbReference type="ARBA" id="ARBA00023034"/>
    </source>
</evidence>
<evidence type="ECO:0000313" key="13">
    <source>
        <dbReference type="Proteomes" id="UP000007110"/>
    </source>
</evidence>
<dbReference type="FunFam" id="3.40.50.300:FF:001418">
    <property type="entry name" value="Heparan sulfate 2-o-sulfotransferase"/>
    <property type="match status" value="1"/>
</dbReference>
<name>A0A7M7PJ29_STRPU</name>
<dbReference type="Pfam" id="PF03567">
    <property type="entry name" value="Sulfotransfer_2"/>
    <property type="match status" value="1"/>
</dbReference>
<dbReference type="GO" id="GO:0000139">
    <property type="term" value="C:Golgi membrane"/>
    <property type="evidence" value="ECO:0007669"/>
    <property type="project" value="UniProtKB-SubCell"/>
</dbReference>
<keyword evidence="7" id="KW-0333">Golgi apparatus</keyword>
<evidence type="ECO:0000256" key="1">
    <source>
        <dbReference type="ARBA" id="ARBA00004323"/>
    </source>
</evidence>
<keyword evidence="9" id="KW-1015">Disulfide bond</keyword>
<dbReference type="KEGG" id="spu:584399"/>
<dbReference type="SUPFAM" id="SSF52540">
    <property type="entry name" value="P-loop containing nucleoside triphosphate hydrolases"/>
    <property type="match status" value="1"/>
</dbReference>
<dbReference type="EnsemblMetazoa" id="XM_030995228">
    <property type="protein sequence ID" value="XP_030851088"/>
    <property type="gene ID" value="LOC584399"/>
</dbReference>
<keyword evidence="10" id="KW-0325">Glycoprotein</keyword>
<comment type="similarity">
    <text evidence="2">Belongs to the sulfotransferase 3 family.</text>
</comment>
<dbReference type="RefSeq" id="XP_030851088.1">
    <property type="nucleotide sequence ID" value="XM_030995228.1"/>
</dbReference>